<evidence type="ECO:0000256" key="1">
    <source>
        <dbReference type="PROSITE-ProRule" id="PRU00339"/>
    </source>
</evidence>
<feature type="repeat" description="TPR" evidence="1">
    <location>
        <begin position="35"/>
        <end position="68"/>
    </location>
</feature>
<dbReference type="RefSeq" id="WP_244520761.1">
    <property type="nucleotide sequence ID" value="NZ_FNEK01000039.1"/>
</dbReference>
<dbReference type="PROSITE" id="PS50005">
    <property type="entry name" value="TPR"/>
    <property type="match status" value="1"/>
</dbReference>
<reference evidence="2 3" key="1">
    <citation type="submission" date="2016-10" db="EMBL/GenBank/DDBJ databases">
        <authorList>
            <person name="de Groot N.N."/>
        </authorList>
    </citation>
    <scope>NUCLEOTIDE SEQUENCE [LARGE SCALE GENOMIC DNA]</scope>
    <source>
        <strain evidence="2 3">DSM 25294</strain>
    </source>
</reference>
<dbReference type="Gene3D" id="1.25.40.10">
    <property type="entry name" value="Tetratricopeptide repeat domain"/>
    <property type="match status" value="1"/>
</dbReference>
<dbReference type="Proteomes" id="UP000199382">
    <property type="component" value="Unassembled WGS sequence"/>
</dbReference>
<dbReference type="AlphaFoldDB" id="A0A1G9BE86"/>
<dbReference type="Pfam" id="PF13174">
    <property type="entry name" value="TPR_6"/>
    <property type="match status" value="1"/>
</dbReference>
<organism evidence="2 3">
    <name type="scientific">Aliiruegeria lutimaris</name>
    <dbReference type="NCBI Taxonomy" id="571298"/>
    <lineage>
        <taxon>Bacteria</taxon>
        <taxon>Pseudomonadati</taxon>
        <taxon>Pseudomonadota</taxon>
        <taxon>Alphaproteobacteria</taxon>
        <taxon>Rhodobacterales</taxon>
        <taxon>Roseobacteraceae</taxon>
        <taxon>Aliiruegeria</taxon>
    </lineage>
</organism>
<evidence type="ECO:0000313" key="3">
    <source>
        <dbReference type="Proteomes" id="UP000199382"/>
    </source>
</evidence>
<dbReference type="InterPro" id="IPR011990">
    <property type="entry name" value="TPR-like_helical_dom_sf"/>
</dbReference>
<dbReference type="Pfam" id="PF13432">
    <property type="entry name" value="TPR_16"/>
    <property type="match status" value="1"/>
</dbReference>
<evidence type="ECO:0000313" key="2">
    <source>
        <dbReference type="EMBL" id="SDK37799.1"/>
    </source>
</evidence>
<name>A0A1G9BE86_9RHOB</name>
<keyword evidence="1" id="KW-0802">TPR repeat</keyword>
<dbReference type="InterPro" id="IPR019734">
    <property type="entry name" value="TPR_rpt"/>
</dbReference>
<protein>
    <submittedName>
        <fullName evidence="2">Tetratricopeptide repeat-containing protein</fullName>
    </submittedName>
</protein>
<keyword evidence="3" id="KW-1185">Reference proteome</keyword>
<proteinExistence type="predicted"/>
<dbReference type="EMBL" id="FNEK01000039">
    <property type="protein sequence ID" value="SDK37799.1"/>
    <property type="molecule type" value="Genomic_DNA"/>
</dbReference>
<dbReference type="STRING" id="571298.SAMN04488026_103928"/>
<gene>
    <name evidence="2" type="ORF">SAMN04488026_103928</name>
</gene>
<dbReference type="SUPFAM" id="SSF48452">
    <property type="entry name" value="TPR-like"/>
    <property type="match status" value="1"/>
</dbReference>
<sequence length="121" mass="13414">MDLLLRRGTAALESGDLDTAVEHLTALTDHAPDFAEGWNARATVFFHMGELGLSLEDIRQTLALNPNHFGALMGLAVIFEELGHEKEALEAYRAVEAIHPHRPELHEAIERLSKTVEGEHL</sequence>
<accession>A0A1G9BE86</accession>
<dbReference type="SMART" id="SM00028">
    <property type="entry name" value="TPR"/>
    <property type="match status" value="3"/>
</dbReference>